<evidence type="ECO:0000313" key="2">
    <source>
        <dbReference type="Proteomes" id="UP000027138"/>
    </source>
</evidence>
<gene>
    <name evidence="1" type="ORF">JCGZ_00530</name>
</gene>
<name>A0A067JH06_JATCU</name>
<proteinExistence type="predicted"/>
<protein>
    <submittedName>
        <fullName evidence="1">Uncharacterized protein</fullName>
    </submittedName>
</protein>
<evidence type="ECO:0000313" key="1">
    <source>
        <dbReference type="EMBL" id="KDP23142.1"/>
    </source>
</evidence>
<reference evidence="1 2" key="1">
    <citation type="journal article" date="2014" name="PLoS ONE">
        <title>Global Analysis of Gene Expression Profiles in Physic Nut (Jatropha curcas L.) Seedlings Exposed to Salt Stress.</title>
        <authorList>
            <person name="Zhang L."/>
            <person name="Zhang C."/>
            <person name="Wu P."/>
            <person name="Chen Y."/>
            <person name="Li M."/>
            <person name="Jiang H."/>
            <person name="Wu G."/>
        </authorList>
    </citation>
    <scope>NUCLEOTIDE SEQUENCE [LARGE SCALE GENOMIC DNA]</scope>
    <source>
        <strain evidence="2">cv. GZQX0401</strain>
        <tissue evidence="1">Young leaves</tissue>
    </source>
</reference>
<dbReference type="Proteomes" id="UP000027138">
    <property type="component" value="Unassembled WGS sequence"/>
</dbReference>
<keyword evidence="2" id="KW-1185">Reference proteome</keyword>
<dbReference type="EMBL" id="KK915246">
    <property type="protein sequence ID" value="KDP23142.1"/>
    <property type="molecule type" value="Genomic_DNA"/>
</dbReference>
<sequence length="165" mass="18829">MPVGDFNWRYFDQLVPIVAFDDGQTESSYLVPVGDFNWRFFDQPVPIAAFNDGERRNEMHHKGRLQRCATLDGFNGKEYDTSVDAVSKMLQFERRTTSDNFEKTPLRERCATLNGLGKAPLREVRHFGGLGENSTSKGAPLQTAWGKLHFGRCAKSDNLEKLHFR</sequence>
<dbReference type="AlphaFoldDB" id="A0A067JH06"/>
<organism evidence="1 2">
    <name type="scientific">Jatropha curcas</name>
    <name type="common">Barbados nut</name>
    <dbReference type="NCBI Taxonomy" id="180498"/>
    <lineage>
        <taxon>Eukaryota</taxon>
        <taxon>Viridiplantae</taxon>
        <taxon>Streptophyta</taxon>
        <taxon>Embryophyta</taxon>
        <taxon>Tracheophyta</taxon>
        <taxon>Spermatophyta</taxon>
        <taxon>Magnoliopsida</taxon>
        <taxon>eudicotyledons</taxon>
        <taxon>Gunneridae</taxon>
        <taxon>Pentapetalae</taxon>
        <taxon>rosids</taxon>
        <taxon>fabids</taxon>
        <taxon>Malpighiales</taxon>
        <taxon>Euphorbiaceae</taxon>
        <taxon>Crotonoideae</taxon>
        <taxon>Jatropheae</taxon>
        <taxon>Jatropha</taxon>
    </lineage>
</organism>
<accession>A0A067JH06</accession>